<evidence type="ECO:0000313" key="1">
    <source>
        <dbReference type="EMBL" id="PWV77841.1"/>
    </source>
</evidence>
<evidence type="ECO:0000313" key="2">
    <source>
        <dbReference type="Proteomes" id="UP000246410"/>
    </source>
</evidence>
<comment type="caution">
    <text evidence="1">The sequence shown here is derived from an EMBL/GenBank/DDBJ whole genome shotgun (WGS) entry which is preliminary data.</text>
</comment>
<proteinExistence type="predicted"/>
<protein>
    <submittedName>
        <fullName evidence="1">Uncharacterized protein</fullName>
    </submittedName>
</protein>
<dbReference type="RefSeq" id="WP_167456221.1">
    <property type="nucleotide sequence ID" value="NZ_QGTL01000003.1"/>
</dbReference>
<dbReference type="EMBL" id="QGTL01000003">
    <property type="protein sequence ID" value="PWV77841.1"/>
    <property type="molecule type" value="Genomic_DNA"/>
</dbReference>
<dbReference type="Proteomes" id="UP000246410">
    <property type="component" value="Unassembled WGS sequence"/>
</dbReference>
<name>A0A317NR95_9NOCA</name>
<organism evidence="1 2">
    <name type="scientific">Nocardia neocaledoniensis</name>
    <dbReference type="NCBI Taxonomy" id="236511"/>
    <lineage>
        <taxon>Bacteria</taxon>
        <taxon>Bacillati</taxon>
        <taxon>Actinomycetota</taxon>
        <taxon>Actinomycetes</taxon>
        <taxon>Mycobacteriales</taxon>
        <taxon>Nocardiaceae</taxon>
        <taxon>Nocardia</taxon>
    </lineage>
</organism>
<keyword evidence="2" id="KW-1185">Reference proteome</keyword>
<dbReference type="AlphaFoldDB" id="A0A317NR95"/>
<reference evidence="1 2" key="1">
    <citation type="submission" date="2018-05" db="EMBL/GenBank/DDBJ databases">
        <title>Genomic Encyclopedia of Type Strains, Phase IV (KMG-IV): sequencing the most valuable type-strain genomes for metagenomic binning, comparative biology and taxonomic classification.</title>
        <authorList>
            <person name="Goeker M."/>
        </authorList>
    </citation>
    <scope>NUCLEOTIDE SEQUENCE [LARGE SCALE GENOMIC DNA]</scope>
    <source>
        <strain evidence="1 2">DSM 44717</strain>
    </source>
</reference>
<sequence>MAITAPVTCWACQTAAATTVFPELEPGPWKPCLVCQPCLEDYHESMRQLAEYH</sequence>
<accession>A0A317NR95</accession>
<gene>
    <name evidence="1" type="ORF">DFR69_103441</name>
</gene>